<feature type="domain" description="NAC" evidence="6">
    <location>
        <begin position="4"/>
        <end position="173"/>
    </location>
</feature>
<dbReference type="PROSITE" id="PS51005">
    <property type="entry name" value="NAC"/>
    <property type="match status" value="1"/>
</dbReference>
<keyword evidence="4" id="KW-0539">Nucleus</keyword>
<evidence type="ECO:0000259" key="6">
    <source>
        <dbReference type="PROSITE" id="PS51005"/>
    </source>
</evidence>
<dbReference type="InterPro" id="IPR036093">
    <property type="entry name" value="NAC_dom_sf"/>
</dbReference>
<dbReference type="Pfam" id="PF02365">
    <property type="entry name" value="NAM"/>
    <property type="match status" value="1"/>
</dbReference>
<evidence type="ECO:0000313" key="8">
    <source>
        <dbReference type="Proteomes" id="UP001189122"/>
    </source>
</evidence>
<feature type="region of interest" description="Disordered" evidence="5">
    <location>
        <begin position="176"/>
        <end position="196"/>
    </location>
</feature>
<keyword evidence="3" id="KW-0804">Transcription</keyword>
<sequence length="196" mass="22962">MSRLPPGLRFYPTEVELVTFYLRNKLADRSPEIDRFIPAVDVYSFHPMELPREHLLRLFALLLLTTATRKHIVGDPEQWFFFCPRQEREAQGGRPTRTTRYGYWKATGSPTQVIHEGRPVGRRTTMVFYEGRPQSGRKTSWKMNEYTAYDETSAPGATQRVRREFCLCRLYKKTEGQRSFDRRPTVAALSPRKPET</sequence>
<accession>A0A7I8ISB1</accession>
<keyword evidence="1" id="KW-0805">Transcription regulation</keyword>
<dbReference type="Proteomes" id="UP001189122">
    <property type="component" value="Unassembled WGS sequence"/>
</dbReference>
<evidence type="ECO:0000256" key="5">
    <source>
        <dbReference type="SAM" id="MobiDB-lite"/>
    </source>
</evidence>
<dbReference type="PANTHER" id="PTHR31744">
    <property type="entry name" value="PROTEIN CUP-SHAPED COTYLEDON 2-RELATED"/>
    <property type="match status" value="1"/>
</dbReference>
<protein>
    <recommendedName>
        <fullName evidence="6">NAC domain-containing protein</fullName>
    </recommendedName>
</protein>
<dbReference type="PANTHER" id="PTHR31744:SF220">
    <property type="entry name" value="LOW QUALITY PROTEIN: NAC DOMAIN-CONTAINING PROTEIN 90-LIKE"/>
    <property type="match status" value="1"/>
</dbReference>
<keyword evidence="2" id="KW-0238">DNA-binding</keyword>
<reference evidence="7 8" key="1">
    <citation type="submission" date="2019-12" db="EMBL/GenBank/DDBJ databases">
        <authorList>
            <person name="Scholz U."/>
            <person name="Mascher M."/>
            <person name="Fiebig A."/>
        </authorList>
    </citation>
    <scope>NUCLEOTIDE SEQUENCE</scope>
</reference>
<evidence type="ECO:0000256" key="3">
    <source>
        <dbReference type="ARBA" id="ARBA00023163"/>
    </source>
</evidence>
<name>A0A7I8ISB1_SPIIN</name>
<organism evidence="7">
    <name type="scientific">Spirodela intermedia</name>
    <name type="common">Intermediate duckweed</name>
    <dbReference type="NCBI Taxonomy" id="51605"/>
    <lineage>
        <taxon>Eukaryota</taxon>
        <taxon>Viridiplantae</taxon>
        <taxon>Streptophyta</taxon>
        <taxon>Embryophyta</taxon>
        <taxon>Tracheophyta</taxon>
        <taxon>Spermatophyta</taxon>
        <taxon>Magnoliopsida</taxon>
        <taxon>Liliopsida</taxon>
        <taxon>Araceae</taxon>
        <taxon>Lemnoideae</taxon>
        <taxon>Spirodela</taxon>
    </lineage>
</organism>
<evidence type="ECO:0000256" key="2">
    <source>
        <dbReference type="ARBA" id="ARBA00023125"/>
    </source>
</evidence>
<dbReference type="InterPro" id="IPR003441">
    <property type="entry name" value="NAC-dom"/>
</dbReference>
<dbReference type="GO" id="GO:0006355">
    <property type="term" value="P:regulation of DNA-templated transcription"/>
    <property type="evidence" value="ECO:0007669"/>
    <property type="project" value="InterPro"/>
</dbReference>
<evidence type="ECO:0000256" key="4">
    <source>
        <dbReference type="ARBA" id="ARBA00023242"/>
    </source>
</evidence>
<dbReference type="AlphaFoldDB" id="A0A7I8ISB1"/>
<evidence type="ECO:0000256" key="1">
    <source>
        <dbReference type="ARBA" id="ARBA00023015"/>
    </source>
</evidence>
<dbReference type="GO" id="GO:0003677">
    <property type="term" value="F:DNA binding"/>
    <property type="evidence" value="ECO:0007669"/>
    <property type="project" value="UniProtKB-KW"/>
</dbReference>
<dbReference type="EMBL" id="CACRZD030000005">
    <property type="protein sequence ID" value="CAA6660645.1"/>
    <property type="molecule type" value="Genomic_DNA"/>
</dbReference>
<dbReference type="Gene3D" id="2.170.150.80">
    <property type="entry name" value="NAC domain"/>
    <property type="match status" value="1"/>
</dbReference>
<evidence type="ECO:0000313" key="7">
    <source>
        <dbReference type="EMBL" id="CAA2620892.1"/>
    </source>
</evidence>
<proteinExistence type="predicted"/>
<dbReference type="SUPFAM" id="SSF101941">
    <property type="entry name" value="NAC domain"/>
    <property type="match status" value="1"/>
</dbReference>
<keyword evidence="8" id="KW-1185">Reference proteome</keyword>
<gene>
    <name evidence="7" type="ORF">SI7747_05007061</name>
</gene>
<dbReference type="EMBL" id="LR743592">
    <property type="protein sequence ID" value="CAA2620892.1"/>
    <property type="molecule type" value="Genomic_DNA"/>
</dbReference>